<dbReference type="AlphaFoldDB" id="A0A318H6P9"/>
<organism evidence="2 3">
    <name type="scientific">Sphaerotilus hippei</name>
    <dbReference type="NCBI Taxonomy" id="744406"/>
    <lineage>
        <taxon>Bacteria</taxon>
        <taxon>Pseudomonadati</taxon>
        <taxon>Pseudomonadota</taxon>
        <taxon>Betaproteobacteria</taxon>
        <taxon>Burkholderiales</taxon>
        <taxon>Sphaerotilaceae</taxon>
        <taxon>Sphaerotilus</taxon>
    </lineage>
</organism>
<dbReference type="OrthoDB" id="212426at2"/>
<accession>A0A318H6P9</accession>
<evidence type="ECO:0000313" key="3">
    <source>
        <dbReference type="Proteomes" id="UP000247811"/>
    </source>
</evidence>
<dbReference type="RefSeq" id="WP_110399173.1">
    <property type="nucleotide sequence ID" value="NZ_QJJS01000001.1"/>
</dbReference>
<gene>
    <name evidence="2" type="ORF">C7444_101385</name>
</gene>
<reference evidence="2 3" key="1">
    <citation type="submission" date="2018-05" db="EMBL/GenBank/DDBJ databases">
        <title>Genomic Encyclopedia of Type Strains, Phase IV (KMG-IV): sequencing the most valuable type-strain genomes for metagenomic binning, comparative biology and taxonomic classification.</title>
        <authorList>
            <person name="Goeker M."/>
        </authorList>
    </citation>
    <scope>NUCLEOTIDE SEQUENCE [LARGE SCALE GENOMIC DNA]</scope>
    <source>
        <strain evidence="2 3">DSM 566</strain>
    </source>
</reference>
<protein>
    <submittedName>
        <fullName evidence="2">Uncharacterized protein DUF1854</fullName>
    </submittedName>
</protein>
<dbReference type="Proteomes" id="UP000247811">
    <property type="component" value="Unassembled WGS sequence"/>
</dbReference>
<feature type="domain" description="DUF1854" evidence="1">
    <location>
        <begin position="27"/>
        <end position="156"/>
    </location>
</feature>
<proteinExistence type="predicted"/>
<name>A0A318H6P9_9BURK</name>
<sequence>MSGSEPFQVERDAHGRLVLIDAQGVRHEGVVPVRAFPLQAPGEGVSLVGADGRECLWVPRLDRLPEPQRTLLDAECARREFMPRVSRLRSVSTFSTPSTWEVDTDRGATSFVLKGEEDIRRLPEGRLLITDSHGIQYEVPDRQALDRPSRRLLERFL</sequence>
<evidence type="ECO:0000313" key="2">
    <source>
        <dbReference type="EMBL" id="PXW99555.1"/>
    </source>
</evidence>
<dbReference type="Pfam" id="PF08909">
    <property type="entry name" value="DUF1854"/>
    <property type="match status" value="1"/>
</dbReference>
<keyword evidence="3" id="KW-1185">Reference proteome</keyword>
<evidence type="ECO:0000259" key="1">
    <source>
        <dbReference type="Pfam" id="PF08909"/>
    </source>
</evidence>
<dbReference type="InterPro" id="IPR015005">
    <property type="entry name" value="DUF1854"/>
</dbReference>
<dbReference type="EMBL" id="QJJS01000001">
    <property type="protein sequence ID" value="PXW99555.1"/>
    <property type="molecule type" value="Genomic_DNA"/>
</dbReference>
<comment type="caution">
    <text evidence="2">The sequence shown here is derived from an EMBL/GenBank/DDBJ whole genome shotgun (WGS) entry which is preliminary data.</text>
</comment>